<accession>A0A939EBZ8</accession>
<evidence type="ECO:0000256" key="7">
    <source>
        <dbReference type="ARBA" id="ARBA00023114"/>
    </source>
</evidence>
<keyword evidence="8 10" id="KW-0472">Membrane</keyword>
<keyword evidence="4 10" id="KW-0812">Transmembrane</keyword>
<dbReference type="GO" id="GO:0009279">
    <property type="term" value="C:cell outer membrane"/>
    <property type="evidence" value="ECO:0007669"/>
    <property type="project" value="UniProtKB-SubCell"/>
</dbReference>
<feature type="signal peptide" evidence="10">
    <location>
        <begin position="1"/>
        <end position="21"/>
    </location>
</feature>
<dbReference type="Proteomes" id="UP000664096">
    <property type="component" value="Unassembled WGS sequence"/>
</dbReference>
<evidence type="ECO:0000256" key="1">
    <source>
        <dbReference type="ARBA" id="ARBA00009521"/>
    </source>
</evidence>
<keyword evidence="6 10" id="KW-0406">Ion transport</keyword>
<evidence type="ECO:0000256" key="2">
    <source>
        <dbReference type="ARBA" id="ARBA00022448"/>
    </source>
</evidence>
<evidence type="ECO:0000256" key="6">
    <source>
        <dbReference type="ARBA" id="ARBA00023065"/>
    </source>
</evidence>
<dbReference type="GO" id="GO:0015288">
    <property type="term" value="F:porin activity"/>
    <property type="evidence" value="ECO:0007669"/>
    <property type="project" value="UniProtKB-KW"/>
</dbReference>
<evidence type="ECO:0000256" key="8">
    <source>
        <dbReference type="ARBA" id="ARBA00023136"/>
    </source>
</evidence>
<keyword evidence="3 10" id="KW-1134">Transmembrane beta strand</keyword>
<dbReference type="GO" id="GO:0006811">
    <property type="term" value="P:monoatomic ion transport"/>
    <property type="evidence" value="ECO:0007669"/>
    <property type="project" value="UniProtKB-KW"/>
</dbReference>
<keyword evidence="5 10" id="KW-0732">Signal</keyword>
<evidence type="ECO:0000256" key="10">
    <source>
        <dbReference type="RuleBase" id="RU364005"/>
    </source>
</evidence>
<evidence type="ECO:0000313" key="11">
    <source>
        <dbReference type="EMBL" id="MBN9669802.1"/>
    </source>
</evidence>
<gene>
    <name evidence="11" type="ORF">JF539_05590</name>
</gene>
<evidence type="ECO:0000256" key="9">
    <source>
        <dbReference type="ARBA" id="ARBA00023237"/>
    </source>
</evidence>
<evidence type="ECO:0000256" key="4">
    <source>
        <dbReference type="ARBA" id="ARBA00022692"/>
    </source>
</evidence>
<evidence type="ECO:0000256" key="5">
    <source>
        <dbReference type="ARBA" id="ARBA00022729"/>
    </source>
</evidence>
<dbReference type="InterPro" id="IPR003684">
    <property type="entry name" value="Porin_alphabac"/>
</dbReference>
<sequence length="412" mass="43753">MKLKSLMLGAAAAAAATTAQAADLPVAPEPVDYVRICDAYGARFYYIPGTETCLRVGGRVRAEIRVNNVLDENDIGATDWGVRNEDGYFWRSRGYARLDARTATEFGTLRTYVSMAMQVDNGNSGIFLEDAFIQWGGLLAGREGSNFDIYTGQAFMGVVGRNWSDHTVNQVSYTAAFGNGFSATLALEDRSDVDGGSEPVVFQGATTSITNFYGGTRMPDVVAALAVSQGWGSAQLSGALHHVYQNANIINAINGPVDSDDEMGWAIGAGVNFNLPMLSSGSNIFFQGFYADGATAYLGFDAADYGIGANGGTDLRSGYALSAGIYYQATPTIGLALDGSYAHLNDAGNQAVLFADEVDRWAIDGSVQWEPVSGLALGVDVGYSSTDAFGFSNGNIEDGDELLFGVRMQRTF</sequence>
<keyword evidence="7 10" id="KW-0626">Porin</keyword>
<comment type="domain">
    <text evidence="10">Consists of 16-stranded beta-barrel sheets, with large surface-exposed loops, that form a transmembrane pore at the center of each barrel. The pore is partially ocluded by a peptide loop that folds into the pore lumen.</text>
</comment>
<keyword evidence="9 10" id="KW-0998">Cell outer membrane</keyword>
<comment type="function">
    <text evidence="10">Forms passive diffusion pores that allow small molecular weight hydrophilic materials across the outer membrane.</text>
</comment>
<comment type="caution">
    <text evidence="11">The sequence shown here is derived from an EMBL/GenBank/DDBJ whole genome shotgun (WGS) entry which is preliminary data.</text>
</comment>
<dbReference type="Pfam" id="PF02530">
    <property type="entry name" value="Porin_2"/>
    <property type="match status" value="1"/>
</dbReference>
<evidence type="ECO:0000256" key="3">
    <source>
        <dbReference type="ARBA" id="ARBA00022452"/>
    </source>
</evidence>
<dbReference type="SUPFAM" id="SSF56935">
    <property type="entry name" value="Porins"/>
    <property type="match status" value="1"/>
</dbReference>
<organism evidence="11 12">
    <name type="scientific">Roseibium aggregatum</name>
    <dbReference type="NCBI Taxonomy" id="187304"/>
    <lineage>
        <taxon>Bacteria</taxon>
        <taxon>Pseudomonadati</taxon>
        <taxon>Pseudomonadota</taxon>
        <taxon>Alphaproteobacteria</taxon>
        <taxon>Hyphomicrobiales</taxon>
        <taxon>Stappiaceae</taxon>
        <taxon>Roseibium</taxon>
    </lineage>
</organism>
<protein>
    <recommendedName>
        <fullName evidence="10">Porin</fullName>
    </recommendedName>
</protein>
<comment type="subcellular location">
    <subcellularLocation>
        <location evidence="10">Cell outer membrane</location>
        <topology evidence="10">Multi-pass membrane protein</topology>
    </subcellularLocation>
</comment>
<proteinExistence type="inferred from homology"/>
<reference evidence="11" key="1">
    <citation type="submission" date="2020-12" db="EMBL/GenBank/DDBJ databases">
        <title>Oil enriched cultivation method for isolating marine PHA-producing bacteria.</title>
        <authorList>
            <person name="Zheng W."/>
            <person name="Yu S."/>
            <person name="Huang Y."/>
        </authorList>
    </citation>
    <scope>NUCLEOTIDE SEQUENCE</scope>
    <source>
        <strain evidence="11">SY-2-12</strain>
    </source>
</reference>
<dbReference type="RefSeq" id="WP_207139338.1">
    <property type="nucleotide sequence ID" value="NZ_JAEKJZ010000001.1"/>
</dbReference>
<dbReference type="GO" id="GO:0046930">
    <property type="term" value="C:pore complex"/>
    <property type="evidence" value="ECO:0007669"/>
    <property type="project" value="UniProtKB-KW"/>
</dbReference>
<name>A0A939EBZ8_9HYPH</name>
<keyword evidence="2 10" id="KW-0813">Transport</keyword>
<evidence type="ECO:0000313" key="12">
    <source>
        <dbReference type="Proteomes" id="UP000664096"/>
    </source>
</evidence>
<feature type="chain" id="PRO_5038169707" description="Porin" evidence="10">
    <location>
        <begin position="22"/>
        <end position="412"/>
    </location>
</feature>
<comment type="similarity">
    <text evidence="1 10">Belongs to the alphaproteobacteria porin family.</text>
</comment>
<dbReference type="EMBL" id="JAEKJZ010000001">
    <property type="protein sequence ID" value="MBN9669802.1"/>
    <property type="molecule type" value="Genomic_DNA"/>
</dbReference>
<dbReference type="AlphaFoldDB" id="A0A939EBZ8"/>